<reference evidence="2 3" key="1">
    <citation type="submission" date="2012-11" db="EMBL/GenBank/DDBJ databases">
        <title>Whole genome sequence of Acidocella aminolytica 101 = DSM 11237.</title>
        <authorList>
            <person name="Azuma Y."/>
            <person name="Higashiura N."/>
            <person name="Hirakawa H."/>
            <person name="Matsushita K."/>
        </authorList>
    </citation>
    <scope>NUCLEOTIDE SEQUENCE [LARGE SCALE GENOMIC DNA]</scope>
    <source>
        <strain evidence="3">101 / DSM 11237</strain>
    </source>
</reference>
<keyword evidence="3" id="KW-1185">Reference proteome</keyword>
<organism evidence="2 3">
    <name type="scientific">Acidocella aminolytica 101 = DSM 11237</name>
    <dbReference type="NCBI Taxonomy" id="1120923"/>
    <lineage>
        <taxon>Bacteria</taxon>
        <taxon>Pseudomonadati</taxon>
        <taxon>Pseudomonadota</taxon>
        <taxon>Alphaproteobacteria</taxon>
        <taxon>Acetobacterales</taxon>
        <taxon>Acidocellaceae</taxon>
        <taxon>Acidocella</taxon>
    </lineage>
</organism>
<accession>A0A0D6PJW3</accession>
<dbReference type="RefSeq" id="WP_139285011.1">
    <property type="nucleotide sequence ID" value="NZ_BANC01000127.1"/>
</dbReference>
<dbReference type="Proteomes" id="UP000032668">
    <property type="component" value="Unassembled WGS sequence"/>
</dbReference>
<evidence type="ECO:0000313" key="2">
    <source>
        <dbReference type="EMBL" id="GAN81972.1"/>
    </source>
</evidence>
<proteinExistence type="predicted"/>
<name>A0A0D6PJW3_9PROT</name>
<protein>
    <recommendedName>
        <fullName evidence="1">DUF6306 domain-containing protein</fullName>
    </recommendedName>
</protein>
<feature type="domain" description="DUF6306" evidence="1">
    <location>
        <begin position="52"/>
        <end position="134"/>
    </location>
</feature>
<dbReference type="Pfam" id="PF19825">
    <property type="entry name" value="DUF6306"/>
    <property type="match status" value="1"/>
</dbReference>
<dbReference type="AlphaFoldDB" id="A0A0D6PJW3"/>
<dbReference type="InterPro" id="IPR046273">
    <property type="entry name" value="DUF6306"/>
</dbReference>
<dbReference type="STRING" id="1120923.SAMN02746095_03812"/>
<evidence type="ECO:0000313" key="3">
    <source>
        <dbReference type="Proteomes" id="UP000032668"/>
    </source>
</evidence>
<gene>
    <name evidence="2" type="ORF">Aam_129_012</name>
</gene>
<evidence type="ECO:0000259" key="1">
    <source>
        <dbReference type="Pfam" id="PF19825"/>
    </source>
</evidence>
<comment type="caution">
    <text evidence="2">The sequence shown here is derived from an EMBL/GenBank/DDBJ whole genome shotgun (WGS) entry which is preliminary data.</text>
</comment>
<sequence>MQAKPPASPACLAHEISGAYMGFLPPGELLCALTSLLQAEQLLQMAALDLPTGLLPGLSADQTRWCNQLRLIIQRLGGTPPQALPPLKAPDTAPDFIQHHLTCLMQLLTSLLPTIQDDTLHAQLKPMLHAHLAALSALGDTG</sequence>
<dbReference type="EMBL" id="BANC01000127">
    <property type="protein sequence ID" value="GAN81972.1"/>
    <property type="molecule type" value="Genomic_DNA"/>
</dbReference>